<keyword evidence="4" id="KW-1185">Reference proteome</keyword>
<name>A0A3M7PGQ4_BRAPC</name>
<dbReference type="GO" id="GO:0015074">
    <property type="term" value="P:DNA integration"/>
    <property type="evidence" value="ECO:0007669"/>
    <property type="project" value="InterPro"/>
</dbReference>
<dbReference type="Proteomes" id="UP000276133">
    <property type="component" value="Unassembled WGS sequence"/>
</dbReference>
<dbReference type="EMBL" id="REGN01010858">
    <property type="protein sequence ID" value="RMZ98296.1"/>
    <property type="molecule type" value="Genomic_DNA"/>
</dbReference>
<accession>A0A3M7PGQ4</accession>
<dbReference type="AlphaFoldDB" id="A0A3M7PGQ4"/>
<organism evidence="3 4">
    <name type="scientific">Brachionus plicatilis</name>
    <name type="common">Marine rotifer</name>
    <name type="synonym">Brachionus muelleri</name>
    <dbReference type="NCBI Taxonomy" id="10195"/>
    <lineage>
        <taxon>Eukaryota</taxon>
        <taxon>Metazoa</taxon>
        <taxon>Spiralia</taxon>
        <taxon>Gnathifera</taxon>
        <taxon>Rotifera</taxon>
        <taxon>Eurotatoria</taxon>
        <taxon>Monogononta</taxon>
        <taxon>Pseudotrocha</taxon>
        <taxon>Ploima</taxon>
        <taxon>Brachionidae</taxon>
        <taxon>Brachionus</taxon>
    </lineage>
</organism>
<reference evidence="3 4" key="1">
    <citation type="journal article" date="2018" name="Sci. Rep.">
        <title>Genomic signatures of local adaptation to the degree of environmental predictability in rotifers.</title>
        <authorList>
            <person name="Franch-Gras L."/>
            <person name="Hahn C."/>
            <person name="Garcia-Roger E.M."/>
            <person name="Carmona M.J."/>
            <person name="Serra M."/>
            <person name="Gomez A."/>
        </authorList>
    </citation>
    <scope>NUCLEOTIDE SEQUENCE [LARGE SCALE GENOMIC DNA]</scope>
    <source>
        <strain evidence="3">HYR1</strain>
    </source>
</reference>
<dbReference type="OrthoDB" id="2288112at2759"/>
<dbReference type="GO" id="GO:0003677">
    <property type="term" value="F:DNA binding"/>
    <property type="evidence" value="ECO:0007669"/>
    <property type="project" value="UniProtKB-KW"/>
</dbReference>
<dbReference type="InterPro" id="IPR002492">
    <property type="entry name" value="Transposase_Tc1-like"/>
</dbReference>
<evidence type="ECO:0000259" key="2">
    <source>
        <dbReference type="Pfam" id="PF01498"/>
    </source>
</evidence>
<evidence type="ECO:0000256" key="1">
    <source>
        <dbReference type="SAM" id="MobiDB-lite"/>
    </source>
</evidence>
<dbReference type="Pfam" id="PF01498">
    <property type="entry name" value="HTH_Tnp_Tc3_2"/>
    <property type="match status" value="1"/>
</dbReference>
<protein>
    <submittedName>
        <fullName evidence="3">Homeodomain-like DNA binding domain-containing transcription factor</fullName>
    </submittedName>
</protein>
<dbReference type="GO" id="GO:0006313">
    <property type="term" value="P:DNA transposition"/>
    <property type="evidence" value="ECO:0007669"/>
    <property type="project" value="InterPro"/>
</dbReference>
<feature type="domain" description="Transposase Tc1-like" evidence="2">
    <location>
        <begin position="74"/>
        <end position="118"/>
    </location>
</feature>
<gene>
    <name evidence="3" type="ORF">BpHYR1_036735</name>
</gene>
<feature type="compositionally biased region" description="Polar residues" evidence="1">
    <location>
        <begin position="40"/>
        <end position="49"/>
    </location>
</feature>
<evidence type="ECO:0000313" key="4">
    <source>
        <dbReference type="Proteomes" id="UP000276133"/>
    </source>
</evidence>
<keyword evidence="3" id="KW-0371">Homeobox</keyword>
<feature type="region of interest" description="Disordered" evidence="1">
    <location>
        <begin position="37"/>
        <end position="60"/>
    </location>
</feature>
<comment type="caution">
    <text evidence="3">The sequence shown here is derived from an EMBL/GenBank/DDBJ whole genome shotgun (WGS) entry which is preliminary data.</text>
</comment>
<sequence>MDKKGKSNEVSGQIIRFLKNKAKSNRETANLVGVSEKNMRTTGKNNDTYGTPKESTRPGRSRKLTYKNQYSLFIQISRETVGRFLTRKGIGTYTALKKPLLTASDRIKRLKWCKETLNWTIERWEWKSRVVLVSQEYEVTSAVKVQEAVVYMRGELINTPTRKR</sequence>
<evidence type="ECO:0000313" key="3">
    <source>
        <dbReference type="EMBL" id="RMZ98296.1"/>
    </source>
</evidence>
<keyword evidence="3" id="KW-0238">DNA-binding</keyword>
<proteinExistence type="predicted"/>